<comment type="caution">
    <text evidence="1">The sequence shown here is derived from an EMBL/GenBank/DDBJ whole genome shotgun (WGS) entry which is preliminary data.</text>
</comment>
<sequence length="58" mass="6704">MPQANIVYDITKSDEELMSEMNSGCKERVKKAIKKGIEFGVASPDQYDLFYQKWIELS</sequence>
<reference evidence="1" key="1">
    <citation type="submission" date="2017-02" db="EMBL/GenBank/DDBJ databases">
        <title>Delving into the versatile metabolic prowess of the omnipresent phylum Bacteroidetes.</title>
        <authorList>
            <person name="Nobu M.K."/>
            <person name="Mei R."/>
            <person name="Narihiro T."/>
            <person name="Kuroda K."/>
            <person name="Liu W.-T."/>
        </authorList>
    </citation>
    <scope>NUCLEOTIDE SEQUENCE</scope>
    <source>
        <strain evidence="1">ADurb.Bin160</strain>
    </source>
</reference>
<dbReference type="PROSITE" id="PS51191">
    <property type="entry name" value="FEMABX"/>
    <property type="match status" value="1"/>
</dbReference>
<organism evidence="1">
    <name type="scientific">candidate division CPR1 bacterium ADurb.Bin160</name>
    <dbReference type="NCBI Taxonomy" id="1852826"/>
    <lineage>
        <taxon>Bacteria</taxon>
        <taxon>candidate division CPR1</taxon>
    </lineage>
</organism>
<gene>
    <name evidence="1" type="ORF">BWY04_00882</name>
</gene>
<evidence type="ECO:0000313" key="1">
    <source>
        <dbReference type="EMBL" id="OQB41378.1"/>
    </source>
</evidence>
<dbReference type="Proteomes" id="UP000485621">
    <property type="component" value="Unassembled WGS sequence"/>
</dbReference>
<accession>A0A1V5ZMV1</accession>
<proteinExistence type="predicted"/>
<dbReference type="InterPro" id="IPR003447">
    <property type="entry name" value="FEMABX"/>
</dbReference>
<dbReference type="AlphaFoldDB" id="A0A1V5ZMV1"/>
<name>A0A1V5ZMV1_9BACT</name>
<dbReference type="GO" id="GO:0016755">
    <property type="term" value="F:aminoacyltransferase activity"/>
    <property type="evidence" value="ECO:0007669"/>
    <property type="project" value="InterPro"/>
</dbReference>
<dbReference type="GO" id="GO:0044038">
    <property type="term" value="P:cell wall macromolecule biosynthetic process"/>
    <property type="evidence" value="ECO:0007669"/>
    <property type="project" value="InterPro"/>
</dbReference>
<dbReference type="Gene3D" id="3.40.630.30">
    <property type="match status" value="1"/>
</dbReference>
<dbReference type="EMBL" id="MWDB01000018">
    <property type="protein sequence ID" value="OQB41378.1"/>
    <property type="molecule type" value="Genomic_DNA"/>
</dbReference>
<protein>
    <submittedName>
        <fullName evidence="1">Uncharacterized protein</fullName>
    </submittedName>
</protein>